<feature type="signal peptide" evidence="1">
    <location>
        <begin position="1"/>
        <end position="23"/>
    </location>
</feature>
<protein>
    <submittedName>
        <fullName evidence="2">Uncharacterized protein</fullName>
    </submittedName>
</protein>
<accession>A0ABT4YVH5</accession>
<keyword evidence="1" id="KW-0732">Signal</keyword>
<dbReference type="Proteomes" id="UP001210678">
    <property type="component" value="Unassembled WGS sequence"/>
</dbReference>
<sequence length="177" mass="19888">MNKIKNKFASVLTLLFITSIVNATEIVHLSFDLGNGQKYHSEVLLPNEHKEDLYQMVFQSLHSITLFTELKNEEEKDFPITKQVTYGLTVESKAIDQAEGLYRFSLEYMGIPTLSVSNDEENKIVLKNSPEDVKYEVNFALNSSTPVCSNMSKTSNENTSFSSSFCVALIDAPSNTK</sequence>
<dbReference type="EMBL" id="JAQLOI010000003">
    <property type="protein sequence ID" value="MDB1125576.1"/>
    <property type="molecule type" value="Genomic_DNA"/>
</dbReference>
<evidence type="ECO:0000256" key="1">
    <source>
        <dbReference type="SAM" id="SignalP"/>
    </source>
</evidence>
<proteinExistence type="predicted"/>
<keyword evidence="3" id="KW-1185">Reference proteome</keyword>
<organism evidence="2 3">
    <name type="scientific">Vibrio algarum</name>
    <dbReference type="NCBI Taxonomy" id="3020714"/>
    <lineage>
        <taxon>Bacteria</taxon>
        <taxon>Pseudomonadati</taxon>
        <taxon>Pseudomonadota</taxon>
        <taxon>Gammaproteobacteria</taxon>
        <taxon>Vibrionales</taxon>
        <taxon>Vibrionaceae</taxon>
        <taxon>Vibrio</taxon>
    </lineage>
</organism>
<gene>
    <name evidence="2" type="ORF">PGX00_18675</name>
</gene>
<reference evidence="2 3" key="1">
    <citation type="submission" date="2023-01" db="EMBL/GenBank/DDBJ databases">
        <title>Vibrio sp. KJ40-1 sp.nov, isolated from marine algae.</title>
        <authorList>
            <person name="Butt M."/>
            <person name="Kim J.M.J."/>
            <person name="Jeon C.O.C."/>
        </authorList>
    </citation>
    <scope>NUCLEOTIDE SEQUENCE [LARGE SCALE GENOMIC DNA]</scope>
    <source>
        <strain evidence="2 3">KJ40-1</strain>
    </source>
</reference>
<comment type="caution">
    <text evidence="2">The sequence shown here is derived from an EMBL/GenBank/DDBJ whole genome shotgun (WGS) entry which is preliminary data.</text>
</comment>
<feature type="chain" id="PRO_5045093021" evidence="1">
    <location>
        <begin position="24"/>
        <end position="177"/>
    </location>
</feature>
<evidence type="ECO:0000313" key="2">
    <source>
        <dbReference type="EMBL" id="MDB1125576.1"/>
    </source>
</evidence>
<name>A0ABT4YVH5_9VIBR</name>
<dbReference type="RefSeq" id="WP_272139421.1">
    <property type="nucleotide sequence ID" value="NZ_JAQLOI010000003.1"/>
</dbReference>
<evidence type="ECO:0000313" key="3">
    <source>
        <dbReference type="Proteomes" id="UP001210678"/>
    </source>
</evidence>